<comment type="caution">
    <text evidence="1">The sequence shown here is derived from an EMBL/GenBank/DDBJ whole genome shotgun (WGS) entry which is preliminary data.</text>
</comment>
<dbReference type="EMBL" id="STGY01000068">
    <property type="protein sequence ID" value="THV37747.1"/>
    <property type="molecule type" value="Genomic_DNA"/>
</dbReference>
<keyword evidence="2" id="KW-1185">Reference proteome</keyword>
<sequence length="179" mass="20417">MMEQKIARLRELNAVAELERRCWDEEYPEEYDEPRLELGDPVELSKDYPGGLASLYASVGDASFGDVGFLREPDFDSAKAVDSLGEPIDDHPRLQIGNVGAEDAILLDLTSGSVMVYYSLYFKYRWDSGVMLECTDVPEFVDTVALGPRYREIRGPLSRTKEWWAEDPWYVYLQEIGMA</sequence>
<gene>
    <name evidence="1" type="ORF">FAB82_20095</name>
</gene>
<evidence type="ECO:0000313" key="2">
    <source>
        <dbReference type="Proteomes" id="UP000308760"/>
    </source>
</evidence>
<accession>A0A4S8Q0X2</accession>
<dbReference type="Proteomes" id="UP000308760">
    <property type="component" value="Unassembled WGS sequence"/>
</dbReference>
<dbReference type="RefSeq" id="WP_136536339.1">
    <property type="nucleotide sequence ID" value="NZ_STGY01000068.1"/>
</dbReference>
<evidence type="ECO:0008006" key="3">
    <source>
        <dbReference type="Google" id="ProtNLM"/>
    </source>
</evidence>
<evidence type="ECO:0000313" key="1">
    <source>
        <dbReference type="EMBL" id="THV37747.1"/>
    </source>
</evidence>
<dbReference type="OrthoDB" id="5180425at2"/>
<dbReference type="AlphaFoldDB" id="A0A4S8Q0X2"/>
<protein>
    <recommendedName>
        <fullName evidence="3">SMI1/KNR4 family protein</fullName>
    </recommendedName>
</protein>
<proteinExistence type="predicted"/>
<organism evidence="1 2">
    <name type="scientific">Glycomyces buryatensis</name>
    <dbReference type="NCBI Taxonomy" id="2570927"/>
    <lineage>
        <taxon>Bacteria</taxon>
        <taxon>Bacillati</taxon>
        <taxon>Actinomycetota</taxon>
        <taxon>Actinomycetes</taxon>
        <taxon>Glycomycetales</taxon>
        <taxon>Glycomycetaceae</taxon>
        <taxon>Glycomyces</taxon>
    </lineage>
</organism>
<reference evidence="1 2" key="2">
    <citation type="submission" date="2019-05" db="EMBL/GenBank/DDBJ databases">
        <title>Glycomyces buryatensis sp. nov.</title>
        <authorList>
            <person name="Nikitina E."/>
        </authorList>
    </citation>
    <scope>NUCLEOTIDE SEQUENCE [LARGE SCALE GENOMIC DNA]</scope>
    <source>
        <strain evidence="1 2">18</strain>
    </source>
</reference>
<reference evidence="2" key="1">
    <citation type="submission" date="2019-04" db="EMBL/GenBank/DDBJ databases">
        <title>Nocardioides xinjiangensis sp. nov.</title>
        <authorList>
            <person name="Liu S."/>
        </authorList>
    </citation>
    <scope>NUCLEOTIDE SEQUENCE [LARGE SCALE GENOMIC DNA]</scope>
    <source>
        <strain evidence="2">18</strain>
    </source>
</reference>
<name>A0A4S8Q0X2_9ACTN</name>